<reference evidence="13" key="1">
    <citation type="submission" date="2016-03" db="EMBL/GenBank/DDBJ databases">
        <authorList>
            <person name="Guldener U."/>
        </authorList>
    </citation>
    <scope>NUCLEOTIDE SEQUENCE [LARGE SCALE GENOMIC DNA]</scope>
    <source>
        <strain evidence="13">04CH-RAC-A.6.1</strain>
    </source>
</reference>
<dbReference type="GO" id="GO:0008061">
    <property type="term" value="F:chitin binding"/>
    <property type="evidence" value="ECO:0007669"/>
    <property type="project" value="InterPro"/>
</dbReference>
<dbReference type="InterPro" id="IPR011583">
    <property type="entry name" value="Chitinase_II/V-like_cat"/>
</dbReference>
<evidence type="ECO:0000256" key="5">
    <source>
        <dbReference type="ARBA" id="ARBA00023024"/>
    </source>
</evidence>
<accession>A0A1E1LIL0</accession>
<evidence type="ECO:0000256" key="7">
    <source>
        <dbReference type="ARBA" id="ARBA00023295"/>
    </source>
</evidence>
<dbReference type="GO" id="GO:0006032">
    <property type="term" value="P:chitin catabolic process"/>
    <property type="evidence" value="ECO:0007669"/>
    <property type="project" value="UniProtKB-KW"/>
</dbReference>
<dbReference type="Gene3D" id="3.10.50.10">
    <property type="match status" value="1"/>
</dbReference>
<dbReference type="PROSITE" id="PS01095">
    <property type="entry name" value="GH18_1"/>
    <property type="match status" value="1"/>
</dbReference>
<protein>
    <recommendedName>
        <fullName evidence="3">chitinase</fullName>
        <ecNumber evidence="3">3.2.1.14</ecNumber>
    </recommendedName>
</protein>
<evidence type="ECO:0000256" key="1">
    <source>
        <dbReference type="ARBA" id="ARBA00000822"/>
    </source>
</evidence>
<proteinExistence type="inferred from homology"/>
<dbReference type="Proteomes" id="UP000178912">
    <property type="component" value="Unassembled WGS sequence"/>
</dbReference>
<evidence type="ECO:0000256" key="4">
    <source>
        <dbReference type="ARBA" id="ARBA00022801"/>
    </source>
</evidence>
<keyword evidence="4 9" id="KW-0378">Hydrolase</keyword>
<dbReference type="PANTHER" id="PTHR11177:SF397">
    <property type="entry name" value="CHITINASE"/>
    <property type="match status" value="1"/>
</dbReference>
<comment type="similarity">
    <text evidence="2">Belongs to the glycosyl hydrolase 18 family. Chitinase class V subfamily.</text>
</comment>
<evidence type="ECO:0000256" key="6">
    <source>
        <dbReference type="ARBA" id="ARBA00023277"/>
    </source>
</evidence>
<gene>
    <name evidence="12" type="ORF">RAG0_14837</name>
</gene>
<dbReference type="GO" id="GO:0000272">
    <property type="term" value="P:polysaccharide catabolic process"/>
    <property type="evidence" value="ECO:0007669"/>
    <property type="project" value="UniProtKB-KW"/>
</dbReference>
<feature type="domain" description="GH18" evidence="11">
    <location>
        <begin position="1"/>
        <end position="340"/>
    </location>
</feature>
<evidence type="ECO:0000256" key="10">
    <source>
        <dbReference type="SAM" id="MobiDB-lite"/>
    </source>
</evidence>
<dbReference type="GO" id="GO:0008843">
    <property type="term" value="F:endochitinase activity"/>
    <property type="evidence" value="ECO:0007669"/>
    <property type="project" value="UniProtKB-EC"/>
</dbReference>
<dbReference type="InterPro" id="IPR017853">
    <property type="entry name" value="GH"/>
</dbReference>
<keyword evidence="8" id="KW-0624">Polysaccharide degradation</keyword>
<evidence type="ECO:0000313" key="12">
    <source>
        <dbReference type="EMBL" id="CZT10325.1"/>
    </source>
</evidence>
<dbReference type="SUPFAM" id="SSF54556">
    <property type="entry name" value="Chitinase insertion domain"/>
    <property type="match status" value="1"/>
</dbReference>
<comment type="catalytic activity">
    <reaction evidence="1">
        <text>Random endo-hydrolysis of N-acetyl-beta-D-glucosaminide (1-&gt;4)-beta-linkages in chitin and chitodextrins.</text>
        <dbReference type="EC" id="3.2.1.14"/>
    </reaction>
</comment>
<dbReference type="OrthoDB" id="73875at2759"/>
<keyword evidence="6" id="KW-0119">Carbohydrate metabolism</keyword>
<dbReference type="InterPro" id="IPR050314">
    <property type="entry name" value="Glycosyl_Hydrlase_18"/>
</dbReference>
<evidence type="ECO:0000256" key="9">
    <source>
        <dbReference type="RuleBase" id="RU000489"/>
    </source>
</evidence>
<keyword evidence="7 9" id="KW-0326">Glycosidase</keyword>
<dbReference type="InterPro" id="IPR001223">
    <property type="entry name" value="Glyco_hydro18_cat"/>
</dbReference>
<dbReference type="AlphaFoldDB" id="A0A1E1LIL0"/>
<dbReference type="PROSITE" id="PS51910">
    <property type="entry name" value="GH18_2"/>
    <property type="match status" value="1"/>
</dbReference>
<name>A0A1E1LIL0_9HELO</name>
<dbReference type="SMART" id="SM00636">
    <property type="entry name" value="Glyco_18"/>
    <property type="match status" value="1"/>
</dbReference>
<evidence type="ECO:0000259" key="11">
    <source>
        <dbReference type="PROSITE" id="PS51910"/>
    </source>
</evidence>
<dbReference type="InterPro" id="IPR001579">
    <property type="entry name" value="Glyco_hydro_18_chit_AS"/>
</dbReference>
<dbReference type="EC" id="3.2.1.14" evidence="3"/>
<dbReference type="EMBL" id="FJUX01000126">
    <property type="protein sequence ID" value="CZT10325.1"/>
    <property type="molecule type" value="Genomic_DNA"/>
</dbReference>
<evidence type="ECO:0000256" key="2">
    <source>
        <dbReference type="ARBA" id="ARBA00008682"/>
    </source>
</evidence>
<organism evidence="12 13">
    <name type="scientific">Rhynchosporium agropyri</name>
    <dbReference type="NCBI Taxonomy" id="914238"/>
    <lineage>
        <taxon>Eukaryota</taxon>
        <taxon>Fungi</taxon>
        <taxon>Dikarya</taxon>
        <taxon>Ascomycota</taxon>
        <taxon>Pezizomycotina</taxon>
        <taxon>Leotiomycetes</taxon>
        <taxon>Helotiales</taxon>
        <taxon>Ploettnerulaceae</taxon>
        <taxon>Rhynchosporium</taxon>
    </lineage>
</organism>
<dbReference type="Pfam" id="PF00704">
    <property type="entry name" value="Glyco_hydro_18"/>
    <property type="match status" value="1"/>
</dbReference>
<evidence type="ECO:0000313" key="13">
    <source>
        <dbReference type="Proteomes" id="UP000178912"/>
    </source>
</evidence>
<dbReference type="SUPFAM" id="SSF51445">
    <property type="entry name" value="(Trans)glycosidases"/>
    <property type="match status" value="1"/>
</dbReference>
<sequence>MAPSDLPLDALTHLNYAFAYIDPTTFTLVTMDQQTPKELFQEVVDVKQYKSDLQVWISVGGWTFSDNGTATQPVFGNIAGSAANRQAFADNVVAFLTHYGFDGIDLDWEYPGAPDRGGIPDDTKNYVALLETLRSTFDRAPRTLGITFTAPSSYWYLKWFDLPGMMKYADWINFMTYDLHGVWDRNNPIGSIIQGHTNLTEIKLAAELLWRVNIPASKVVMGFGFYGRSFQLSDLSCSTPGCQFSGGGSAGPCSATSGILYYYEIQALLKQHTDLKPIWDKDAAVKYVVYDKNQWISYDDPDTFKQKVEWANSVGLGGSLIWASDTDDAEYTAHSGLIGKAVGTLEHADITLSQHAIAEDAGAIAQNLIGQNGQSCTIQDTCRYQDEFPRLGLCPGGQTFVGESRSVVQAPQHQNNAFGEVGAAKRMIAMGNAMLVRRQSSGLPGVVFPQRQTRRSVDEDTKCFVVKQEIGVMLHLGVIGLSVEVHAQIPRSRSVLEQKNPLLYDCTWRGSQPDCPDAKCKPDEVAIDLNPQGRGILACSWSRKKTNCCKVRSRPPAALTCDVSICDADPTLCGDTASVGLMKKRDFFTLDNGLSVAEPLYTDDLEPEDEGDEYSILEKRKKRSVTFELLGRAAIIVFARPHPSRAQLFASALRLRTVIRQFFHLEHTQCDDTAITGVDLPTPNQASTLPRTGETEHPIDLSIHKRFVRCAERGILPDGSATENSGLGAAFFADQYLAENMLRQGLPLVTPNSAQYRSAYMRVWEAFGSTTNAAQFVLTDKEINGSKGRVMNLGVVTGIPQFEIWVNQGTAGNGTATESFLQSLRTAIGVFKYLQNTDVAARFQNTRDLIREQLEIIEAELPGATGLVALWDECFEAILREIERTAQEWLLARVNQARQIYTQVGPTPRNRASVFTTLTSLERQIMSMYIPGSR</sequence>
<evidence type="ECO:0000256" key="8">
    <source>
        <dbReference type="ARBA" id="ARBA00023326"/>
    </source>
</evidence>
<keyword evidence="5" id="KW-0146">Chitin degradation</keyword>
<dbReference type="InterPro" id="IPR029070">
    <property type="entry name" value="Chitinase_insertion_sf"/>
</dbReference>
<keyword evidence="13" id="KW-1185">Reference proteome</keyword>
<dbReference type="PANTHER" id="PTHR11177">
    <property type="entry name" value="CHITINASE"/>
    <property type="match status" value="1"/>
</dbReference>
<feature type="region of interest" description="Disordered" evidence="10">
    <location>
        <begin position="676"/>
        <end position="695"/>
    </location>
</feature>
<evidence type="ECO:0000256" key="3">
    <source>
        <dbReference type="ARBA" id="ARBA00012729"/>
    </source>
</evidence>
<dbReference type="Gene3D" id="3.20.20.80">
    <property type="entry name" value="Glycosidases"/>
    <property type="match status" value="1"/>
</dbReference>